<reference evidence="2 3" key="1">
    <citation type="submission" date="2019-09" db="EMBL/GenBank/DDBJ databases">
        <authorList>
            <person name="Chandra G."/>
            <person name="Truman W A."/>
        </authorList>
    </citation>
    <scope>NUCLEOTIDE SEQUENCE [LARGE SCALE GENOMIC DNA]</scope>
    <source>
        <strain evidence="2">PS723</strain>
    </source>
</reference>
<dbReference type="InterPro" id="IPR050706">
    <property type="entry name" value="Cyclic-di-GMP_PDE-like"/>
</dbReference>
<dbReference type="PANTHER" id="PTHR33121:SF70">
    <property type="entry name" value="SIGNALING PROTEIN YKOW"/>
    <property type="match status" value="1"/>
</dbReference>
<sequence>MFSMPNLVTEFRQVLERHGLQPCQLEVEVTESALMQNFEESRKQLRLLRNLGVRVALDDFGVGNCSLAHLRDLEFDTLKLDRQLIARLLDSPRDAAMVRSVIELCKQYGLQVIAEGVETPEQFQWLQANGCEYVQGLLVGEPLMACDAGRFAQPFDWGAQRLNSLHW</sequence>
<evidence type="ECO:0000313" key="3">
    <source>
        <dbReference type="Proteomes" id="UP000379480"/>
    </source>
</evidence>
<organism evidence="2 3">
    <name type="scientific">Pseudomonas fluorescens</name>
    <dbReference type="NCBI Taxonomy" id="294"/>
    <lineage>
        <taxon>Bacteria</taxon>
        <taxon>Pseudomonadati</taxon>
        <taxon>Pseudomonadota</taxon>
        <taxon>Gammaproteobacteria</taxon>
        <taxon>Pseudomonadales</taxon>
        <taxon>Pseudomonadaceae</taxon>
        <taxon>Pseudomonas</taxon>
    </lineage>
</organism>
<evidence type="ECO:0000313" key="2">
    <source>
        <dbReference type="EMBL" id="VVO45479.1"/>
    </source>
</evidence>
<feature type="domain" description="EAL" evidence="1">
    <location>
        <begin position="1"/>
        <end position="156"/>
    </location>
</feature>
<dbReference type="Proteomes" id="UP000379480">
    <property type="component" value="Unassembled WGS sequence"/>
</dbReference>
<dbReference type="PROSITE" id="PS50883">
    <property type="entry name" value="EAL"/>
    <property type="match status" value="1"/>
</dbReference>
<dbReference type="InterPro" id="IPR001633">
    <property type="entry name" value="EAL_dom"/>
</dbReference>
<dbReference type="CDD" id="cd01948">
    <property type="entry name" value="EAL"/>
    <property type="match status" value="1"/>
</dbReference>
<dbReference type="InterPro" id="IPR035919">
    <property type="entry name" value="EAL_sf"/>
</dbReference>
<dbReference type="SUPFAM" id="SSF141868">
    <property type="entry name" value="EAL domain-like"/>
    <property type="match status" value="1"/>
</dbReference>
<protein>
    <submittedName>
        <fullName evidence="2">Putative signaling protein</fullName>
    </submittedName>
</protein>
<dbReference type="EMBL" id="CABVHY010000138">
    <property type="protein sequence ID" value="VVO45479.1"/>
    <property type="molecule type" value="Genomic_DNA"/>
</dbReference>
<dbReference type="GO" id="GO:0071111">
    <property type="term" value="F:cyclic-guanylate-specific phosphodiesterase activity"/>
    <property type="evidence" value="ECO:0007669"/>
    <property type="project" value="InterPro"/>
</dbReference>
<accession>A0A5E7G1A8</accession>
<proteinExistence type="predicted"/>
<evidence type="ECO:0000259" key="1">
    <source>
        <dbReference type="PROSITE" id="PS50883"/>
    </source>
</evidence>
<gene>
    <name evidence="2" type="ORF">PS723_06664</name>
</gene>
<dbReference type="AlphaFoldDB" id="A0A5E7G1A8"/>
<dbReference type="PANTHER" id="PTHR33121">
    <property type="entry name" value="CYCLIC DI-GMP PHOSPHODIESTERASE PDEF"/>
    <property type="match status" value="1"/>
</dbReference>
<dbReference type="Pfam" id="PF00563">
    <property type="entry name" value="EAL"/>
    <property type="match status" value="1"/>
</dbReference>
<dbReference type="Gene3D" id="3.20.20.450">
    <property type="entry name" value="EAL domain"/>
    <property type="match status" value="1"/>
</dbReference>
<name>A0A5E7G1A8_PSEFL</name>
<dbReference type="SMART" id="SM00052">
    <property type="entry name" value="EAL"/>
    <property type="match status" value="1"/>
</dbReference>